<dbReference type="PANTHER" id="PTHR12558:SF9">
    <property type="entry name" value="CELL DIVISION CYCLE PROTEIN 16 HOMOLOG"/>
    <property type="match status" value="1"/>
</dbReference>
<evidence type="ECO:0000256" key="5">
    <source>
        <dbReference type="ARBA" id="ARBA00022803"/>
    </source>
</evidence>
<keyword evidence="2" id="KW-0677">Repeat</keyword>
<dbReference type="GO" id="GO:0051301">
    <property type="term" value="P:cell division"/>
    <property type="evidence" value="ECO:0007669"/>
    <property type="project" value="UniProtKB-KW"/>
</dbReference>
<dbReference type="SUPFAM" id="SSF48452">
    <property type="entry name" value="TPR-like"/>
    <property type="match status" value="1"/>
</dbReference>
<keyword evidence="4" id="KW-0833">Ubl conjugation pathway</keyword>
<evidence type="ECO:0000256" key="6">
    <source>
        <dbReference type="ARBA" id="ARBA00023306"/>
    </source>
</evidence>
<evidence type="ECO:0000256" key="2">
    <source>
        <dbReference type="ARBA" id="ARBA00022737"/>
    </source>
</evidence>
<proteinExistence type="predicted"/>
<dbReference type="PROSITE" id="PS50005">
    <property type="entry name" value="TPR"/>
    <property type="match status" value="2"/>
</dbReference>
<keyword evidence="5 7" id="KW-0802">TPR repeat</keyword>
<keyword evidence="1" id="KW-0132">Cell division</keyword>
<evidence type="ECO:0000256" key="7">
    <source>
        <dbReference type="PROSITE-ProRule" id="PRU00339"/>
    </source>
</evidence>
<evidence type="ECO:0000313" key="8">
    <source>
        <dbReference type="EMBL" id="CAG9312022.1"/>
    </source>
</evidence>
<dbReference type="SMART" id="SM00028">
    <property type="entry name" value="TPR"/>
    <property type="match status" value="8"/>
</dbReference>
<feature type="repeat" description="TPR" evidence="7">
    <location>
        <begin position="300"/>
        <end position="333"/>
    </location>
</feature>
<organism evidence="8 9">
    <name type="scientific">Blepharisma stoltei</name>
    <dbReference type="NCBI Taxonomy" id="1481888"/>
    <lineage>
        <taxon>Eukaryota</taxon>
        <taxon>Sar</taxon>
        <taxon>Alveolata</taxon>
        <taxon>Ciliophora</taxon>
        <taxon>Postciliodesmatophora</taxon>
        <taxon>Heterotrichea</taxon>
        <taxon>Heterotrichida</taxon>
        <taxon>Blepharismidae</taxon>
        <taxon>Blepharisma</taxon>
    </lineage>
</organism>
<name>A0AAU9IFI3_9CILI</name>
<dbReference type="InterPro" id="IPR011990">
    <property type="entry name" value="TPR-like_helical_dom_sf"/>
</dbReference>
<dbReference type="SUPFAM" id="SSF81901">
    <property type="entry name" value="HCP-like"/>
    <property type="match status" value="1"/>
</dbReference>
<evidence type="ECO:0000256" key="1">
    <source>
        <dbReference type="ARBA" id="ARBA00022618"/>
    </source>
</evidence>
<dbReference type="PANTHER" id="PTHR12558">
    <property type="entry name" value="CELL DIVISION CYCLE 16,23,27"/>
    <property type="match status" value="1"/>
</dbReference>
<evidence type="ECO:0000256" key="4">
    <source>
        <dbReference type="ARBA" id="ARBA00022786"/>
    </source>
</evidence>
<evidence type="ECO:0000256" key="3">
    <source>
        <dbReference type="ARBA" id="ARBA00022776"/>
    </source>
</evidence>
<keyword evidence="6" id="KW-0131">Cell cycle</keyword>
<sequence>MSFINFLQGYQETNFPAQLNDAIQYYLSNGDFEAASNGLCQLISLNGSNPVDWTNLGHCYLIMQKFEESFRAYSNAHQLWNDSAPAQLWYGLGLLCSKCRLFEIAEKYFEATLRTDPNFEYSPQVYLKLGIINKNSKQYLKAITYLRNCLNIQDLNKDETIEVLCQIASCLEISKKNEALELYKIAKNLQTNLKTTVCLGWGHFINWEYDKAILLFNEALSFIEDTESKGYCDILYLKARCLAETKSFPRALSIFNAITGKYPEEPIYKVSLAVVFAELKQCQNALKCLCDCLSLKYDEVDVYVNLGVINELMFQRDEAKKWYQKAIEKSPTSGTANNRLNLLNKQKNRPRNIPNLYQPSIDITEFPFRHFEMSFMGEIFATQKN</sequence>
<dbReference type="GO" id="GO:0016567">
    <property type="term" value="P:protein ubiquitination"/>
    <property type="evidence" value="ECO:0007669"/>
    <property type="project" value="TreeGrafter"/>
</dbReference>
<dbReference type="Gene3D" id="1.25.40.10">
    <property type="entry name" value="Tetratricopeptide repeat domain"/>
    <property type="match status" value="2"/>
</dbReference>
<comment type="caution">
    <text evidence="8">The sequence shown here is derived from an EMBL/GenBank/DDBJ whole genome shotgun (WGS) entry which is preliminary data.</text>
</comment>
<dbReference type="GO" id="GO:0005680">
    <property type="term" value="C:anaphase-promoting complex"/>
    <property type="evidence" value="ECO:0007669"/>
    <property type="project" value="TreeGrafter"/>
</dbReference>
<dbReference type="Pfam" id="PF13181">
    <property type="entry name" value="TPR_8"/>
    <property type="match status" value="3"/>
</dbReference>
<gene>
    <name evidence="8" type="ORF">BSTOLATCC_MIC5280</name>
</gene>
<dbReference type="GO" id="GO:0045842">
    <property type="term" value="P:positive regulation of mitotic metaphase/anaphase transition"/>
    <property type="evidence" value="ECO:0007669"/>
    <property type="project" value="TreeGrafter"/>
</dbReference>
<dbReference type="InterPro" id="IPR019734">
    <property type="entry name" value="TPR_rpt"/>
</dbReference>
<accession>A0AAU9IFI3</accession>
<dbReference type="GO" id="GO:0005737">
    <property type="term" value="C:cytoplasm"/>
    <property type="evidence" value="ECO:0007669"/>
    <property type="project" value="TreeGrafter"/>
</dbReference>
<keyword evidence="9" id="KW-1185">Reference proteome</keyword>
<dbReference type="GO" id="GO:0031145">
    <property type="term" value="P:anaphase-promoting complex-dependent catabolic process"/>
    <property type="evidence" value="ECO:0007669"/>
    <property type="project" value="TreeGrafter"/>
</dbReference>
<protein>
    <submittedName>
        <fullName evidence="8">Uncharacterized protein</fullName>
    </submittedName>
</protein>
<evidence type="ECO:0000313" key="9">
    <source>
        <dbReference type="Proteomes" id="UP001162131"/>
    </source>
</evidence>
<dbReference type="Proteomes" id="UP001162131">
    <property type="component" value="Unassembled WGS sequence"/>
</dbReference>
<feature type="repeat" description="TPR" evidence="7">
    <location>
        <begin position="86"/>
        <end position="119"/>
    </location>
</feature>
<keyword evidence="3" id="KW-0498">Mitosis</keyword>
<dbReference type="AlphaFoldDB" id="A0AAU9IFI3"/>
<dbReference type="EMBL" id="CAJZBQ010000005">
    <property type="protein sequence ID" value="CAG9312022.1"/>
    <property type="molecule type" value="Genomic_DNA"/>
</dbReference>
<reference evidence="8" key="1">
    <citation type="submission" date="2021-09" db="EMBL/GenBank/DDBJ databases">
        <authorList>
            <consortium name="AG Swart"/>
            <person name="Singh M."/>
            <person name="Singh A."/>
            <person name="Seah K."/>
            <person name="Emmerich C."/>
        </authorList>
    </citation>
    <scope>NUCLEOTIDE SEQUENCE</scope>
    <source>
        <strain evidence="8">ATCC30299</strain>
    </source>
</reference>